<dbReference type="AlphaFoldDB" id="A0A510PNI9"/>
<evidence type="ECO:0000313" key="2">
    <source>
        <dbReference type="Proteomes" id="UP000321223"/>
    </source>
</evidence>
<reference evidence="1 2" key="1">
    <citation type="journal article" date="2019" name="Appl. Environ. Microbiol.">
        <title>Co-occurrence of broad and narrow host-range viruses infecting the toxic bloom-forming cyanobacterium Microcystis aeruginosa.</title>
        <authorList>
            <person name="Morimoto D."/>
            <person name="Tominaga K."/>
            <person name="Nishimura Y."/>
            <person name="Yoshida N."/>
            <person name="Kimura S."/>
            <person name="Sako Y."/>
            <person name="Yoshida T."/>
        </authorList>
    </citation>
    <scope>NUCLEOTIDE SEQUENCE [LARGE SCALE GENOMIC DNA]</scope>
    <source>
        <strain evidence="1 2">11-30S32</strain>
    </source>
</reference>
<gene>
    <name evidence="1" type="ORF">MAE30S32_39330</name>
</gene>
<comment type="caution">
    <text evidence="1">The sequence shown here is derived from an EMBL/GenBank/DDBJ whole genome shotgun (WGS) entry which is preliminary data.</text>
</comment>
<protein>
    <submittedName>
        <fullName evidence="1">Uncharacterized protein</fullName>
    </submittedName>
</protein>
<dbReference type="EMBL" id="BHVU01000338">
    <property type="protein sequence ID" value="GCA95281.1"/>
    <property type="molecule type" value="Genomic_DNA"/>
</dbReference>
<evidence type="ECO:0000313" key="1">
    <source>
        <dbReference type="EMBL" id="GCA95281.1"/>
    </source>
</evidence>
<accession>A0A510PNI9</accession>
<name>A0A510PNI9_MICAE</name>
<organism evidence="1 2">
    <name type="scientific">Microcystis aeruginosa 11-30S32</name>
    <dbReference type="NCBI Taxonomy" id="2358142"/>
    <lineage>
        <taxon>Bacteria</taxon>
        <taxon>Bacillati</taxon>
        <taxon>Cyanobacteriota</taxon>
        <taxon>Cyanophyceae</taxon>
        <taxon>Oscillatoriophycideae</taxon>
        <taxon>Chroococcales</taxon>
        <taxon>Microcystaceae</taxon>
        <taxon>Microcystis</taxon>
    </lineage>
</organism>
<proteinExistence type="predicted"/>
<sequence>MGGGTAKIEVDGFSCGRRKVEGIDSRGINEAIATQDHICVEEVSVVISPTIEGVVAKAAVEGVAAKSACQAIITSLTGEGIGQTIAHNGVVEATTNDIVKSSGTS</sequence>
<dbReference type="Proteomes" id="UP000321223">
    <property type="component" value="Unassembled WGS sequence"/>
</dbReference>